<dbReference type="FunFam" id="1.10.8.60:FF:000022">
    <property type="entry name" value="Fidgetin like 1"/>
    <property type="match status" value="1"/>
</dbReference>
<dbReference type="Gene3D" id="1.10.3570.10">
    <property type="entry name" value="Rhabdovirus nucleocapsid protein like domain"/>
    <property type="match status" value="1"/>
</dbReference>
<dbReference type="Pfam" id="PF17862">
    <property type="entry name" value="AAA_lid_3"/>
    <property type="match status" value="1"/>
</dbReference>
<dbReference type="SUPFAM" id="SSF140809">
    <property type="entry name" value="Rhabdovirus nucleoprotein-like"/>
    <property type="match status" value="1"/>
</dbReference>
<accession>A0A9N9SLE4</accession>
<evidence type="ECO:0000256" key="2">
    <source>
        <dbReference type="ARBA" id="ARBA00004328"/>
    </source>
</evidence>
<dbReference type="Pfam" id="PF00945">
    <property type="entry name" value="Rhabdo_ncap"/>
    <property type="match status" value="1"/>
</dbReference>
<evidence type="ECO:0000256" key="4">
    <source>
        <dbReference type="ARBA" id="ARBA00022741"/>
    </source>
</evidence>
<dbReference type="InterPro" id="IPR023330">
    <property type="entry name" value="Rhabdovirus_ncapsid_N"/>
</dbReference>
<keyword evidence="7" id="KW-1035">Host cytoplasm</keyword>
<evidence type="ECO:0000256" key="7">
    <source>
        <dbReference type="ARBA" id="ARBA00023200"/>
    </source>
</evidence>
<sequence>MAKERHSLTVSDLEKIASLSAGYSGADLRYSNVREEHYCNHNSFCPAQARLQLVTRLMAKERHSLTVSDLEKIASLSAGYSGADLRNVCAEASLGPIRSIDAALIERVRADDVRPLEMRDFEGALGRVRSSVSPADLERYPVLSITLTINNLKEARECLKKAITDQNIPLDLAASFLYYYFETIVCQNTETWKSYGVDIAPKDANVTPLSLLTVRQVQNILEYPKTEQVRQTDDPWMAIYVLGIYRCVRAKAADYKSQIAQRITTQMKSVSAAATDMTEAVSIYQSWENNRTYCTLVAAADMFFHRFPNHHLSNMRIGTTGSRYKDCAALMSLGYIMDLLGLDNLSDLFEWVFLNKIGDEIDSMMKENEELCDQYSYFPYQVDLGLVNKSKYSAAANPHFFEFIHLIGCLLRSQRSMNARHICDSQSMDMLQNSACVAYVYSHTFKVTKVYAKDEEELKALQAVEEELSDYDPWHELTNA</sequence>
<dbReference type="Gene3D" id="1.10.8.60">
    <property type="match status" value="1"/>
</dbReference>
<dbReference type="Proteomes" id="UP001153737">
    <property type="component" value="Chromosome 7"/>
</dbReference>
<dbReference type="AlphaFoldDB" id="A0A9N9SLE4"/>
<keyword evidence="6" id="KW-0694">RNA-binding</keyword>
<dbReference type="InterPro" id="IPR050304">
    <property type="entry name" value="MT-severing_AAA_ATPase"/>
</dbReference>
<evidence type="ECO:0000313" key="11">
    <source>
        <dbReference type="EMBL" id="CAG9824060.1"/>
    </source>
</evidence>
<organism evidence="11 12">
    <name type="scientific">Phaedon cochleariae</name>
    <name type="common">Mustard beetle</name>
    <dbReference type="NCBI Taxonomy" id="80249"/>
    <lineage>
        <taxon>Eukaryota</taxon>
        <taxon>Metazoa</taxon>
        <taxon>Ecdysozoa</taxon>
        <taxon>Arthropoda</taxon>
        <taxon>Hexapoda</taxon>
        <taxon>Insecta</taxon>
        <taxon>Pterygota</taxon>
        <taxon>Neoptera</taxon>
        <taxon>Endopterygota</taxon>
        <taxon>Coleoptera</taxon>
        <taxon>Polyphaga</taxon>
        <taxon>Cucujiformia</taxon>
        <taxon>Chrysomeloidea</taxon>
        <taxon>Chrysomelidae</taxon>
        <taxon>Chrysomelinae</taxon>
        <taxon>Chrysomelini</taxon>
        <taxon>Phaedon</taxon>
    </lineage>
</organism>
<dbReference type="InterPro" id="IPR041569">
    <property type="entry name" value="AAA_lid_3"/>
</dbReference>
<keyword evidence="8" id="KW-0687">Ribonucleoprotein</keyword>
<reference evidence="11" key="2">
    <citation type="submission" date="2022-10" db="EMBL/GenBank/DDBJ databases">
        <authorList>
            <consortium name="ENA_rothamsted_submissions"/>
            <consortium name="culmorum"/>
            <person name="King R."/>
        </authorList>
    </citation>
    <scope>NUCLEOTIDE SEQUENCE</scope>
</reference>
<evidence type="ECO:0000313" key="12">
    <source>
        <dbReference type="Proteomes" id="UP001153737"/>
    </source>
</evidence>
<proteinExistence type="inferred from homology"/>
<dbReference type="OrthoDB" id="6774217at2759"/>
<feature type="domain" description="Rhabdovirus nucleocapsid" evidence="9">
    <location>
        <begin position="148"/>
        <end position="466"/>
    </location>
</feature>
<dbReference type="InterPro" id="IPR035961">
    <property type="entry name" value="Rhabdovirus_nucleoprotein-like"/>
</dbReference>
<evidence type="ECO:0008006" key="13">
    <source>
        <dbReference type="Google" id="ProtNLM"/>
    </source>
</evidence>
<dbReference type="GO" id="GO:0003723">
    <property type="term" value="F:RNA binding"/>
    <property type="evidence" value="ECO:0007669"/>
    <property type="project" value="UniProtKB-KW"/>
</dbReference>
<dbReference type="GO" id="GO:0008568">
    <property type="term" value="F:microtubule severing ATPase activity"/>
    <property type="evidence" value="ECO:0007669"/>
    <property type="project" value="TreeGrafter"/>
</dbReference>
<evidence type="ECO:0000256" key="1">
    <source>
        <dbReference type="ARBA" id="ARBA00004192"/>
    </source>
</evidence>
<evidence type="ECO:0000256" key="3">
    <source>
        <dbReference type="ARBA" id="ARBA00006914"/>
    </source>
</evidence>
<reference evidence="11" key="1">
    <citation type="submission" date="2022-01" db="EMBL/GenBank/DDBJ databases">
        <authorList>
            <person name="King R."/>
        </authorList>
    </citation>
    <scope>NUCLEOTIDE SEQUENCE</scope>
</reference>
<dbReference type="GO" id="GO:1990904">
    <property type="term" value="C:ribonucleoprotein complex"/>
    <property type="evidence" value="ECO:0007669"/>
    <property type="project" value="UniProtKB-KW"/>
</dbReference>
<dbReference type="GO" id="GO:0030430">
    <property type="term" value="C:host cell cytoplasm"/>
    <property type="evidence" value="ECO:0007669"/>
    <property type="project" value="UniProtKB-SubCell"/>
</dbReference>
<evidence type="ECO:0000256" key="5">
    <source>
        <dbReference type="ARBA" id="ARBA00022840"/>
    </source>
</evidence>
<name>A0A9N9SLE4_PHACE</name>
<dbReference type="GO" id="GO:0016887">
    <property type="term" value="F:ATP hydrolysis activity"/>
    <property type="evidence" value="ECO:0007669"/>
    <property type="project" value="TreeGrafter"/>
</dbReference>
<comment type="subcellular location">
    <subcellularLocation>
        <location evidence="1">Host cytoplasm</location>
    </subcellularLocation>
    <subcellularLocation>
        <location evidence="2">Virion</location>
    </subcellularLocation>
</comment>
<protein>
    <recommendedName>
        <fullName evidence="13">Nucleoprotein</fullName>
    </recommendedName>
</protein>
<keyword evidence="4" id="KW-0547">Nucleotide-binding</keyword>
<dbReference type="GO" id="GO:0005524">
    <property type="term" value="F:ATP binding"/>
    <property type="evidence" value="ECO:0007669"/>
    <property type="project" value="UniProtKB-KW"/>
</dbReference>
<keyword evidence="12" id="KW-1185">Reference proteome</keyword>
<dbReference type="PANTHER" id="PTHR23074:SF17">
    <property type="entry name" value="FIDGETIN-LIKE PROTEIN 1"/>
    <property type="match status" value="1"/>
</dbReference>
<dbReference type="InterPro" id="IPR000448">
    <property type="entry name" value="Rhabdo_ncapsid"/>
</dbReference>
<keyword evidence="5" id="KW-0067">ATP-binding</keyword>
<dbReference type="PANTHER" id="PTHR23074">
    <property type="entry name" value="AAA DOMAIN-CONTAINING"/>
    <property type="match status" value="1"/>
</dbReference>
<dbReference type="InterPro" id="IPR027417">
    <property type="entry name" value="P-loop_NTPase"/>
</dbReference>
<feature type="domain" description="AAA ATPase AAA+ lid" evidence="10">
    <location>
        <begin position="69"/>
        <end position="102"/>
    </location>
</feature>
<evidence type="ECO:0000259" key="10">
    <source>
        <dbReference type="Pfam" id="PF17862"/>
    </source>
</evidence>
<dbReference type="EMBL" id="OU896713">
    <property type="protein sequence ID" value="CAG9824060.1"/>
    <property type="molecule type" value="Genomic_DNA"/>
</dbReference>
<dbReference type="InterPro" id="IPR023331">
    <property type="entry name" value="Rhabdovirus_ncapsid_C"/>
</dbReference>
<dbReference type="SUPFAM" id="SSF52540">
    <property type="entry name" value="P-loop containing nucleoside triphosphate hydrolases"/>
    <property type="match status" value="1"/>
</dbReference>
<comment type="similarity">
    <text evidence="3">Belongs to the AAA ATPase family.</text>
</comment>
<evidence type="ECO:0000256" key="6">
    <source>
        <dbReference type="ARBA" id="ARBA00022884"/>
    </source>
</evidence>
<evidence type="ECO:0000259" key="9">
    <source>
        <dbReference type="Pfam" id="PF00945"/>
    </source>
</evidence>
<gene>
    <name evidence="11" type="ORF">PHAECO_LOCUS11086</name>
</gene>
<dbReference type="Gene3D" id="1.10.3610.10">
    <property type="entry name" value="Nucleoprotein"/>
    <property type="match status" value="1"/>
</dbReference>
<evidence type="ECO:0000256" key="8">
    <source>
        <dbReference type="ARBA" id="ARBA00023274"/>
    </source>
</evidence>